<keyword evidence="1" id="KW-0496">Mitochondrion</keyword>
<reference evidence="1" key="1">
    <citation type="submission" date="2017-03" db="EMBL/GenBank/DDBJ databases">
        <title>The mitochondrial genome of the carnivorous plant Utricularia reniformis (Lentibulariaceae): structure, comparative analysis and evolutionary landmarks.</title>
        <authorList>
            <person name="Silva S.R."/>
            <person name="Alvarenga D.O."/>
            <person name="Michael T.P."/>
            <person name="Miranda V.F.O."/>
            <person name="Varani A.M."/>
        </authorList>
    </citation>
    <scope>NUCLEOTIDE SEQUENCE</scope>
</reference>
<evidence type="ECO:0000313" key="1">
    <source>
        <dbReference type="EMBL" id="ART30723.1"/>
    </source>
</evidence>
<name>A0A1Y0B005_9LAMI</name>
<protein>
    <submittedName>
        <fullName evidence="1">Uncharacterized protein</fullName>
    </submittedName>
</protein>
<dbReference type="AlphaFoldDB" id="A0A1Y0B005"/>
<gene>
    <name evidence="1" type="ORF">AEK19_MT0463</name>
</gene>
<accession>A0A1Y0B005</accession>
<dbReference type="EMBL" id="KY774314">
    <property type="protein sequence ID" value="ART30723.1"/>
    <property type="molecule type" value="Genomic_DNA"/>
</dbReference>
<proteinExistence type="predicted"/>
<sequence length="52" mass="6225">MNPRKREVKMFGCFPNRVPKQGSSFFQGQGRFRLKNKKMPPISFLFDERYPT</sequence>
<geneLocation type="mitochondrion" evidence="1"/>
<organism evidence="1">
    <name type="scientific">Utricularia reniformis</name>
    <dbReference type="NCBI Taxonomy" id="192314"/>
    <lineage>
        <taxon>Eukaryota</taxon>
        <taxon>Viridiplantae</taxon>
        <taxon>Streptophyta</taxon>
        <taxon>Embryophyta</taxon>
        <taxon>Tracheophyta</taxon>
        <taxon>Spermatophyta</taxon>
        <taxon>Magnoliopsida</taxon>
        <taxon>eudicotyledons</taxon>
        <taxon>Gunneridae</taxon>
        <taxon>Pentapetalae</taxon>
        <taxon>asterids</taxon>
        <taxon>lamiids</taxon>
        <taxon>Lamiales</taxon>
        <taxon>Lentibulariaceae</taxon>
        <taxon>Utricularia</taxon>
    </lineage>
</organism>